<dbReference type="Proteomes" id="UP000318693">
    <property type="component" value="Unassembled WGS sequence"/>
</dbReference>
<dbReference type="EC" id="3.6.1.22" evidence="4"/>
<dbReference type="Pfam" id="PF09296">
    <property type="entry name" value="NUDIX-like"/>
    <property type="match status" value="1"/>
</dbReference>
<keyword evidence="5" id="KW-0479">Metal-binding</keyword>
<organism evidence="12 13">
    <name type="scientific">Georgenia yuyongxinii</name>
    <dbReference type="NCBI Taxonomy" id="2589797"/>
    <lineage>
        <taxon>Bacteria</taxon>
        <taxon>Bacillati</taxon>
        <taxon>Actinomycetota</taxon>
        <taxon>Actinomycetes</taxon>
        <taxon>Micrococcales</taxon>
        <taxon>Bogoriellaceae</taxon>
        <taxon>Georgenia</taxon>
    </lineage>
</organism>
<comment type="catalytic activity">
    <reaction evidence="9">
        <text>a 5'-end NAD(+)-phospho-ribonucleoside in mRNA + H2O = a 5'-end phospho-adenosine-phospho-ribonucleoside in mRNA + beta-nicotinamide D-ribonucleotide + 2 H(+)</text>
        <dbReference type="Rhea" id="RHEA:60876"/>
        <dbReference type="Rhea" id="RHEA-COMP:15698"/>
        <dbReference type="Rhea" id="RHEA-COMP:15719"/>
        <dbReference type="ChEBI" id="CHEBI:14649"/>
        <dbReference type="ChEBI" id="CHEBI:15377"/>
        <dbReference type="ChEBI" id="CHEBI:15378"/>
        <dbReference type="ChEBI" id="CHEBI:144029"/>
        <dbReference type="ChEBI" id="CHEBI:144051"/>
    </reaction>
    <physiologicalReaction direction="left-to-right" evidence="9">
        <dbReference type="Rhea" id="RHEA:60877"/>
    </physiologicalReaction>
</comment>
<comment type="similarity">
    <text evidence="3">Belongs to the Nudix hydrolase family. NudC subfamily.</text>
</comment>
<dbReference type="PROSITE" id="PS00893">
    <property type="entry name" value="NUDIX_BOX"/>
    <property type="match status" value="1"/>
</dbReference>
<feature type="region of interest" description="Disordered" evidence="10">
    <location>
        <begin position="1"/>
        <end position="74"/>
    </location>
</feature>
<dbReference type="PANTHER" id="PTHR42904:SF6">
    <property type="entry name" value="NAD-CAPPED RNA HYDROLASE NUDT12"/>
    <property type="match status" value="1"/>
</dbReference>
<dbReference type="NCBIfam" id="NF001299">
    <property type="entry name" value="PRK00241.1"/>
    <property type="match status" value="1"/>
</dbReference>
<dbReference type="Pfam" id="PF09297">
    <property type="entry name" value="Zn_ribbon_NUD"/>
    <property type="match status" value="1"/>
</dbReference>
<evidence type="ECO:0000256" key="10">
    <source>
        <dbReference type="SAM" id="MobiDB-lite"/>
    </source>
</evidence>
<comment type="caution">
    <text evidence="12">The sequence shown here is derived from an EMBL/GenBank/DDBJ whole genome shotgun (WGS) entry which is preliminary data.</text>
</comment>
<evidence type="ECO:0000256" key="8">
    <source>
        <dbReference type="ARBA" id="ARBA00023027"/>
    </source>
</evidence>
<evidence type="ECO:0000256" key="9">
    <source>
        <dbReference type="ARBA" id="ARBA00023679"/>
    </source>
</evidence>
<accession>A0A552WKF1</accession>
<dbReference type="Gene3D" id="3.90.79.10">
    <property type="entry name" value="Nucleoside Triphosphate Pyrophosphohydrolase"/>
    <property type="match status" value="1"/>
</dbReference>
<keyword evidence="6 12" id="KW-0378">Hydrolase</keyword>
<feature type="domain" description="Nudix hydrolase" evidence="11">
    <location>
        <begin position="325"/>
        <end position="452"/>
    </location>
</feature>
<dbReference type="AlphaFoldDB" id="A0A552WKF1"/>
<feature type="compositionally biased region" description="Basic residues" evidence="10">
    <location>
        <begin position="25"/>
        <end position="55"/>
    </location>
</feature>
<keyword evidence="8" id="KW-0520">NAD</keyword>
<dbReference type="InterPro" id="IPR015376">
    <property type="entry name" value="Znr_NADH_PPase"/>
</dbReference>
<dbReference type="PROSITE" id="PS51462">
    <property type="entry name" value="NUDIX"/>
    <property type="match status" value="1"/>
</dbReference>
<comment type="cofactor">
    <cofactor evidence="2">
        <name>Zn(2+)</name>
        <dbReference type="ChEBI" id="CHEBI:29105"/>
    </cofactor>
</comment>
<dbReference type="InterPro" id="IPR000086">
    <property type="entry name" value="NUDIX_hydrolase_dom"/>
</dbReference>
<keyword evidence="7" id="KW-0460">Magnesium</keyword>
<dbReference type="PANTHER" id="PTHR42904">
    <property type="entry name" value="NUDIX HYDROLASE, NUDC SUBFAMILY"/>
    <property type="match status" value="1"/>
</dbReference>
<evidence type="ECO:0000256" key="6">
    <source>
        <dbReference type="ARBA" id="ARBA00022801"/>
    </source>
</evidence>
<evidence type="ECO:0000256" key="4">
    <source>
        <dbReference type="ARBA" id="ARBA00012381"/>
    </source>
</evidence>
<evidence type="ECO:0000256" key="7">
    <source>
        <dbReference type="ARBA" id="ARBA00022842"/>
    </source>
</evidence>
<dbReference type="GO" id="GO:0035529">
    <property type="term" value="F:NADH pyrophosphatase activity"/>
    <property type="evidence" value="ECO:0007669"/>
    <property type="project" value="TreeGrafter"/>
</dbReference>
<evidence type="ECO:0000256" key="3">
    <source>
        <dbReference type="ARBA" id="ARBA00009595"/>
    </source>
</evidence>
<reference evidence="12 13" key="1">
    <citation type="submission" date="2019-07" db="EMBL/GenBank/DDBJ databases">
        <title>Georgenia wutianyii sp. nov. and Georgenia *** sp. nov. isolated from plateau pika (Ochotona curzoniae) in the Qinghai-Tibet plateau of China.</title>
        <authorList>
            <person name="Tian Z."/>
        </authorList>
    </citation>
    <scope>NUCLEOTIDE SEQUENCE [LARGE SCALE GENOMIC DNA]</scope>
    <source>
        <strain evidence="12 13">Z446</strain>
    </source>
</reference>
<feature type="compositionally biased region" description="Basic residues" evidence="10">
    <location>
        <begin position="1"/>
        <end position="18"/>
    </location>
</feature>
<dbReference type="InterPro" id="IPR020084">
    <property type="entry name" value="NUDIX_hydrolase_CS"/>
</dbReference>
<dbReference type="GO" id="GO:0110153">
    <property type="term" value="F:RNA NAD-cap (NMN-forming) hydrolase activity"/>
    <property type="evidence" value="ECO:0007669"/>
    <property type="project" value="RHEA"/>
</dbReference>
<keyword evidence="13" id="KW-1185">Reference proteome</keyword>
<sequence length="466" mass="50981">MVPHRPGRTRHRRERGRRHGDLAQRRRARRRGVRPPARRRGPPRRARGRGWSRGRRAPEHSRARRPGGVALTRGEGLAVGPVAEPWRVRRRVRPCGRRRSSRRILRGHRGAGLAGLGRGTCARRRVTRSVRPESDGSCPLPSARTPYGEEVHDLPLGRSTVDLDAAARTRPGVVAALVSAPTTRVLLLRRGLVATRDGALDLHAPSDVAGATWDPEHLTYLGKDADGAYLALTLPETLGEERDLDGVPIQEDAALVGFVDGLRFSHLRDVGDALPDRDAGLATTAVALAAWHARHPRCPRCGEMTEVVEAGWVRRCTADHSLHYPRTDPAVIMAVTDAEDRVLLGHAAHWPDHRYSTLAGYVEPGESIEAAVRREVAEEAGIAVGEVEFRASQPWPFPASLMLGFRAKVAEGASTDVTVDGVEITAARFFSREELAAAVRDGEVLLPMRSSIALALIEEWFGGPLR</sequence>
<proteinExistence type="inferred from homology"/>
<dbReference type="InterPro" id="IPR049734">
    <property type="entry name" value="NudC-like_C"/>
</dbReference>
<protein>
    <recommendedName>
        <fullName evidence="4">NAD(+) diphosphatase</fullName>
        <ecNumber evidence="4">3.6.1.22</ecNumber>
    </recommendedName>
</protein>
<gene>
    <name evidence="12" type="primary">nudC</name>
    <name evidence="12" type="ORF">FJ693_18530</name>
</gene>
<name>A0A552WKF1_9MICO</name>
<dbReference type="GO" id="GO:0019677">
    <property type="term" value="P:NAD+ catabolic process"/>
    <property type="evidence" value="ECO:0007669"/>
    <property type="project" value="TreeGrafter"/>
</dbReference>
<evidence type="ECO:0000256" key="2">
    <source>
        <dbReference type="ARBA" id="ARBA00001947"/>
    </source>
</evidence>
<evidence type="ECO:0000256" key="5">
    <source>
        <dbReference type="ARBA" id="ARBA00022723"/>
    </source>
</evidence>
<dbReference type="SUPFAM" id="SSF55811">
    <property type="entry name" value="Nudix"/>
    <property type="match status" value="1"/>
</dbReference>
<evidence type="ECO:0000259" key="11">
    <source>
        <dbReference type="PROSITE" id="PS51462"/>
    </source>
</evidence>
<feature type="region of interest" description="Disordered" evidence="10">
    <location>
        <begin position="129"/>
        <end position="150"/>
    </location>
</feature>
<dbReference type="GO" id="GO:0046872">
    <property type="term" value="F:metal ion binding"/>
    <property type="evidence" value="ECO:0007669"/>
    <property type="project" value="UniProtKB-KW"/>
</dbReference>
<dbReference type="GO" id="GO:0006742">
    <property type="term" value="P:NADP+ catabolic process"/>
    <property type="evidence" value="ECO:0007669"/>
    <property type="project" value="TreeGrafter"/>
</dbReference>
<dbReference type="Pfam" id="PF00293">
    <property type="entry name" value="NUDIX"/>
    <property type="match status" value="1"/>
</dbReference>
<dbReference type="InterPro" id="IPR050241">
    <property type="entry name" value="NAD-cap_RNA_hydrolase_NudC"/>
</dbReference>
<dbReference type="CDD" id="cd03429">
    <property type="entry name" value="NUDIX_NADH_pyrophosphatase_Nudt13"/>
    <property type="match status" value="1"/>
</dbReference>
<dbReference type="InterPro" id="IPR015797">
    <property type="entry name" value="NUDIX_hydrolase-like_dom_sf"/>
</dbReference>
<dbReference type="GO" id="GO:0005829">
    <property type="term" value="C:cytosol"/>
    <property type="evidence" value="ECO:0007669"/>
    <property type="project" value="TreeGrafter"/>
</dbReference>
<dbReference type="Gene3D" id="3.90.79.20">
    <property type="match status" value="1"/>
</dbReference>
<evidence type="ECO:0000256" key="1">
    <source>
        <dbReference type="ARBA" id="ARBA00001946"/>
    </source>
</evidence>
<dbReference type="InterPro" id="IPR015375">
    <property type="entry name" value="NADH_PPase-like_N"/>
</dbReference>
<comment type="cofactor">
    <cofactor evidence="1">
        <name>Mg(2+)</name>
        <dbReference type="ChEBI" id="CHEBI:18420"/>
    </cofactor>
</comment>
<evidence type="ECO:0000313" key="13">
    <source>
        <dbReference type="Proteomes" id="UP000318693"/>
    </source>
</evidence>
<dbReference type="EMBL" id="VJXR01000095">
    <property type="protein sequence ID" value="TRW43216.1"/>
    <property type="molecule type" value="Genomic_DNA"/>
</dbReference>
<evidence type="ECO:0000313" key="12">
    <source>
        <dbReference type="EMBL" id="TRW43216.1"/>
    </source>
</evidence>